<dbReference type="PRINTS" id="PR00080">
    <property type="entry name" value="SDRFAMILY"/>
</dbReference>
<proteinExistence type="inferred from homology"/>
<evidence type="ECO:0000256" key="1">
    <source>
        <dbReference type="ARBA" id="ARBA00006484"/>
    </source>
</evidence>
<evidence type="ECO:0000313" key="4">
    <source>
        <dbReference type="Proteomes" id="UP000622653"/>
    </source>
</evidence>
<reference evidence="3" key="1">
    <citation type="submission" date="2020-11" db="EMBL/GenBank/DDBJ databases">
        <title>Multidrug resistant novel bacterium Savagea serpentis sp. nov., isolated from the scats of a vine snake (Ahaetulla nasuta).</title>
        <authorList>
            <person name="Venkata Ramana V."/>
            <person name="Vikas Patil S."/>
            <person name="Yogita Lugani V."/>
        </authorList>
    </citation>
    <scope>NUCLEOTIDE SEQUENCE</scope>
    <source>
        <strain evidence="3">SN6</strain>
    </source>
</reference>
<dbReference type="InterPro" id="IPR050259">
    <property type="entry name" value="SDR"/>
</dbReference>
<dbReference type="InterPro" id="IPR020904">
    <property type="entry name" value="Sc_DH/Rdtase_CS"/>
</dbReference>
<organism evidence="3 4">
    <name type="scientific">Savagea serpentis</name>
    <dbReference type="NCBI Taxonomy" id="2785297"/>
    <lineage>
        <taxon>Bacteria</taxon>
        <taxon>Bacillati</taxon>
        <taxon>Bacillota</taxon>
        <taxon>Bacilli</taxon>
        <taxon>Bacillales</taxon>
        <taxon>Caryophanaceae</taxon>
        <taxon>Savagea</taxon>
    </lineage>
</organism>
<name>A0A8J7G9A0_9BACL</name>
<dbReference type="InterPro" id="IPR002347">
    <property type="entry name" value="SDR_fam"/>
</dbReference>
<comment type="similarity">
    <text evidence="1">Belongs to the short-chain dehydrogenases/reductases (SDR) family.</text>
</comment>
<dbReference type="FunFam" id="3.40.50.720:FF:000084">
    <property type="entry name" value="Short-chain dehydrogenase reductase"/>
    <property type="match status" value="1"/>
</dbReference>
<protein>
    <submittedName>
        <fullName evidence="3">SDR family oxidoreductase</fullName>
    </submittedName>
</protein>
<dbReference type="SUPFAM" id="SSF51735">
    <property type="entry name" value="NAD(P)-binding Rossmann-fold domains"/>
    <property type="match status" value="1"/>
</dbReference>
<dbReference type="PROSITE" id="PS00061">
    <property type="entry name" value="ADH_SHORT"/>
    <property type="match status" value="1"/>
</dbReference>
<dbReference type="Pfam" id="PF13561">
    <property type="entry name" value="adh_short_C2"/>
    <property type="match status" value="1"/>
</dbReference>
<dbReference type="PRINTS" id="PR00081">
    <property type="entry name" value="GDHRDH"/>
</dbReference>
<comment type="caution">
    <text evidence="3">The sequence shown here is derived from an EMBL/GenBank/DDBJ whole genome shotgun (WGS) entry which is preliminary data.</text>
</comment>
<dbReference type="InterPro" id="IPR036291">
    <property type="entry name" value="NAD(P)-bd_dom_sf"/>
</dbReference>
<accession>A0A8J7G9A0</accession>
<dbReference type="Gene3D" id="3.40.50.720">
    <property type="entry name" value="NAD(P)-binding Rossmann-like Domain"/>
    <property type="match status" value="1"/>
</dbReference>
<keyword evidence="2" id="KW-0560">Oxidoreductase</keyword>
<evidence type="ECO:0000313" key="3">
    <source>
        <dbReference type="EMBL" id="MBF4501558.1"/>
    </source>
</evidence>
<dbReference type="RefSeq" id="WP_194563037.1">
    <property type="nucleotide sequence ID" value="NZ_JADKPV010000004.1"/>
</dbReference>
<dbReference type="GO" id="GO:0016491">
    <property type="term" value="F:oxidoreductase activity"/>
    <property type="evidence" value="ECO:0007669"/>
    <property type="project" value="UniProtKB-KW"/>
</dbReference>
<sequence length="251" mass="26711">MSFQLTGKKAIVTGATHGIGRALVEALLEEGVTVCILDIAPELADVVAEMNASGHVVTGLQADLSNTENIAHYYEEALYHLGDSVDILVNNAGIHKAGAATELSRLDFEKIFKVNTEAVFELSKCAANDMIAQRSGKIINIASVLSFQGGFHASAYSASKGAIALLTKSLSNEWAKDGICVNAIAPGYFDTRLNNHIKNDPKRLASILDRVPKQRLGKPEEIGGLLKFLASDLSDYVTGAIIPIDGGFTGR</sequence>
<dbReference type="PANTHER" id="PTHR42879">
    <property type="entry name" value="3-OXOACYL-(ACYL-CARRIER-PROTEIN) REDUCTASE"/>
    <property type="match status" value="1"/>
</dbReference>
<keyword evidence="4" id="KW-1185">Reference proteome</keyword>
<gene>
    <name evidence="3" type="ORF">IRY55_09295</name>
</gene>
<dbReference type="PANTHER" id="PTHR42879:SF2">
    <property type="entry name" value="3-OXOACYL-[ACYL-CARRIER-PROTEIN] REDUCTASE FABG"/>
    <property type="match status" value="1"/>
</dbReference>
<dbReference type="EMBL" id="JADKPV010000004">
    <property type="protein sequence ID" value="MBF4501558.1"/>
    <property type="molecule type" value="Genomic_DNA"/>
</dbReference>
<dbReference type="GO" id="GO:0008206">
    <property type="term" value="P:bile acid metabolic process"/>
    <property type="evidence" value="ECO:0007669"/>
    <property type="project" value="UniProtKB-ARBA"/>
</dbReference>
<dbReference type="Proteomes" id="UP000622653">
    <property type="component" value="Unassembled WGS sequence"/>
</dbReference>
<evidence type="ECO:0000256" key="2">
    <source>
        <dbReference type="ARBA" id="ARBA00023002"/>
    </source>
</evidence>
<dbReference type="AlphaFoldDB" id="A0A8J7G9A0"/>